<reference evidence="4" key="1">
    <citation type="journal article" date="2019" name="Int. J. Syst. Evol. Microbiol.">
        <title>The Global Catalogue of Microorganisms (GCM) 10K type strain sequencing project: providing services to taxonomists for standard genome sequencing and annotation.</title>
        <authorList>
            <consortium name="The Broad Institute Genomics Platform"/>
            <consortium name="The Broad Institute Genome Sequencing Center for Infectious Disease"/>
            <person name="Wu L."/>
            <person name="Ma J."/>
        </authorList>
    </citation>
    <scope>NUCLEOTIDE SEQUENCE [LARGE SCALE GENOMIC DNA]</scope>
    <source>
        <strain evidence="4">JCM 31696</strain>
    </source>
</reference>
<comment type="caution">
    <text evidence="3">The sequence shown here is derived from an EMBL/GenBank/DDBJ whole genome shotgun (WGS) entry which is preliminary data.</text>
</comment>
<dbReference type="Gene3D" id="1.10.1720.10">
    <property type="entry name" value="L-proline 3-hydroxylase, C-terminal domain"/>
    <property type="match status" value="1"/>
</dbReference>
<dbReference type="InterPro" id="IPR008035">
    <property type="entry name" value="Pro_3_hydrox_C"/>
</dbReference>
<evidence type="ECO:0000259" key="2">
    <source>
        <dbReference type="Pfam" id="PF05373"/>
    </source>
</evidence>
<dbReference type="Pfam" id="PF05373">
    <property type="entry name" value="Pro_3_hydrox_C"/>
    <property type="match status" value="1"/>
</dbReference>
<evidence type="ECO:0000313" key="4">
    <source>
        <dbReference type="Proteomes" id="UP001597083"/>
    </source>
</evidence>
<dbReference type="SUPFAM" id="SSF51197">
    <property type="entry name" value="Clavaminate synthase-like"/>
    <property type="match status" value="1"/>
</dbReference>
<evidence type="ECO:0000259" key="1">
    <source>
        <dbReference type="Pfam" id="PF05118"/>
    </source>
</evidence>
<keyword evidence="4" id="KW-1185">Reference proteome</keyword>
<feature type="domain" description="L-proline 3-hydroxylase C-terminal" evidence="2">
    <location>
        <begin position="202"/>
        <end position="282"/>
    </location>
</feature>
<dbReference type="Proteomes" id="UP001597083">
    <property type="component" value="Unassembled WGS sequence"/>
</dbReference>
<proteinExistence type="predicted"/>
<dbReference type="InterPro" id="IPR027443">
    <property type="entry name" value="IPNS-like_sf"/>
</dbReference>
<name>A0ABW3CBD2_9ACTN</name>
<evidence type="ECO:0000313" key="3">
    <source>
        <dbReference type="EMBL" id="MFD0851122.1"/>
    </source>
</evidence>
<organism evidence="3 4">
    <name type="scientific">Actinomadura adrarensis</name>
    <dbReference type="NCBI Taxonomy" id="1819600"/>
    <lineage>
        <taxon>Bacteria</taxon>
        <taxon>Bacillati</taxon>
        <taxon>Actinomycetota</taxon>
        <taxon>Actinomycetes</taxon>
        <taxon>Streptosporangiales</taxon>
        <taxon>Thermomonosporaceae</taxon>
        <taxon>Actinomadura</taxon>
    </lineage>
</organism>
<gene>
    <name evidence="3" type="ORF">ACFQ07_02750</name>
</gene>
<sequence>MVATQLAGHVDMDEGKVRDELQVAANFHFSEAYSDYVCGGPWKSCMIWAAGGDAGDGLVTNYDHSKKPSITGYGEQLPYLRQVLEAHFDLEHLNFARLAVIEDSVTFPHRDLLELKDVPADSRNSHRVHIPLVTNDDCFFTEDNIVYRMRPGEVWFFDASKIHGAASLTREPRTHLILDFTDAGRDGLARFPVDPAGSVPKDRIVSREPVSESEREALLGLAGVINMDNFRDIAGIVIKTHYRKDGGDDFVWSTLEEIALRSGNEVVREKIGHLHEFFVIDRSA</sequence>
<dbReference type="EMBL" id="JBHTIR010000261">
    <property type="protein sequence ID" value="MFD0851122.1"/>
    <property type="molecule type" value="Genomic_DNA"/>
</dbReference>
<feature type="domain" description="Aspartyl/asparaginy/proline hydroxylase" evidence="1">
    <location>
        <begin position="17"/>
        <end position="181"/>
    </location>
</feature>
<dbReference type="Pfam" id="PF05118">
    <property type="entry name" value="Asp_Arg_Hydrox"/>
    <property type="match status" value="1"/>
</dbReference>
<protein>
    <submittedName>
        <fullName evidence="3">Aspartyl/asparaginyl beta-hydroxylase domain-containing protein</fullName>
    </submittedName>
</protein>
<dbReference type="InterPro" id="IPR037037">
    <property type="entry name" value="Pro_3_hydrox_C_sf"/>
</dbReference>
<dbReference type="InterPro" id="IPR007803">
    <property type="entry name" value="Asp/Arg/Pro-Hydrxlase"/>
</dbReference>
<dbReference type="Gene3D" id="2.60.120.330">
    <property type="entry name" value="B-lactam Antibiotic, Isopenicillin N Synthase, Chain"/>
    <property type="match status" value="1"/>
</dbReference>
<accession>A0ABW3CBD2</accession>